<organism evidence="2 3">
    <name type="scientific">Paraburkholderia sartisoli</name>
    <dbReference type="NCBI Taxonomy" id="83784"/>
    <lineage>
        <taxon>Bacteria</taxon>
        <taxon>Pseudomonadati</taxon>
        <taxon>Pseudomonadota</taxon>
        <taxon>Betaproteobacteria</taxon>
        <taxon>Burkholderiales</taxon>
        <taxon>Burkholderiaceae</taxon>
        <taxon>Paraburkholderia</taxon>
    </lineage>
</organism>
<dbReference type="STRING" id="83784.SAMN05192564_106256"/>
<accession>A0A1H4GQN7</accession>
<dbReference type="Proteomes" id="UP000198638">
    <property type="component" value="Unassembled WGS sequence"/>
</dbReference>
<sequence>MRPRGYMGLVEKAEAALVAAIEIYNKPSFPYREESFSILAINAWELLLKAKVMAESGGDKSAIYEFTNSVTAKGTPSKKRHVKLNRSGNPTTINLHKAMSRLDDMPNALLPPAVRANVESLIEIRDNAVHLINIGPAFSKQVLEIGSASVTNFVILAGQWFKRDLSSSLSLLFPVGFVGSRLKAKAVPTSPDENRLIKYLAELEKGAEADSAAEYYVALSVDVKLKRSPGALASQLQLSQDPNAMKVILQEEDVRQAFPWDYGELMNRCRDRYTDFLQNKVFNDVCNQAKQNPALTRVRYLDPGNPKSSKKVFYSTNMLKLLDKHYTKKK</sequence>
<name>A0A1H4GQN7_9BURK</name>
<reference evidence="3" key="1">
    <citation type="submission" date="2016-10" db="EMBL/GenBank/DDBJ databases">
        <authorList>
            <person name="Varghese N."/>
            <person name="Submissions S."/>
        </authorList>
    </citation>
    <scope>NUCLEOTIDE SEQUENCE [LARGE SCALE GENOMIC DNA]</scope>
    <source>
        <strain evidence="3">LMG 24000</strain>
    </source>
</reference>
<feature type="domain" description="DUF3644" evidence="1">
    <location>
        <begin position="9"/>
        <end position="205"/>
    </location>
</feature>
<dbReference type="Pfam" id="PF12358">
    <property type="entry name" value="DUF3644"/>
    <property type="match status" value="1"/>
</dbReference>
<gene>
    <name evidence="2" type="ORF">SAMN05192564_106256</name>
</gene>
<dbReference type="AlphaFoldDB" id="A0A1H4GQN7"/>
<dbReference type="InterPro" id="IPR022104">
    <property type="entry name" value="DUF3644"/>
</dbReference>
<evidence type="ECO:0000313" key="3">
    <source>
        <dbReference type="Proteomes" id="UP000198638"/>
    </source>
</evidence>
<evidence type="ECO:0000259" key="1">
    <source>
        <dbReference type="Pfam" id="PF12358"/>
    </source>
</evidence>
<dbReference type="EMBL" id="FNRQ01000006">
    <property type="protein sequence ID" value="SEB11915.1"/>
    <property type="molecule type" value="Genomic_DNA"/>
</dbReference>
<evidence type="ECO:0000313" key="2">
    <source>
        <dbReference type="EMBL" id="SEB11915.1"/>
    </source>
</evidence>
<keyword evidence="3" id="KW-1185">Reference proteome</keyword>
<proteinExistence type="predicted"/>
<protein>
    <recommendedName>
        <fullName evidence="1">DUF3644 domain-containing protein</fullName>
    </recommendedName>
</protein>